<evidence type="ECO:0000313" key="2">
    <source>
        <dbReference type="EMBL" id="MDT0276728.1"/>
    </source>
</evidence>
<reference evidence="3" key="1">
    <citation type="submission" date="2023-07" db="EMBL/GenBank/DDBJ databases">
        <title>30 novel species of actinomycetes from the DSMZ collection.</title>
        <authorList>
            <person name="Nouioui I."/>
        </authorList>
    </citation>
    <scope>NUCLEOTIDE SEQUENCE [LARGE SCALE GENOMIC DNA]</scope>
    <source>
        <strain evidence="3">DSM 46792</strain>
    </source>
</reference>
<dbReference type="Gene3D" id="3.60.70.12">
    <property type="entry name" value="L-amino peptidase D-ALA esterase/amidase"/>
    <property type="match status" value="1"/>
</dbReference>
<keyword evidence="3" id="KW-1185">Reference proteome</keyword>
<dbReference type="SUPFAM" id="SSF56266">
    <property type="entry name" value="DmpA/ArgJ-like"/>
    <property type="match status" value="1"/>
</dbReference>
<dbReference type="PANTHER" id="PTHR36512">
    <property type="entry name" value="D-AMINOPEPTIDASE"/>
    <property type="match status" value="1"/>
</dbReference>
<dbReference type="RefSeq" id="WP_311345546.1">
    <property type="nucleotide sequence ID" value="NZ_JAVREI010000008.1"/>
</dbReference>
<dbReference type="InterPro" id="IPR005321">
    <property type="entry name" value="Peptidase_S58_DmpA"/>
</dbReference>
<comment type="similarity">
    <text evidence="1">Belongs to the peptidase S58 family.</text>
</comment>
<gene>
    <name evidence="2" type="ORF">RM425_12525</name>
</gene>
<dbReference type="PANTHER" id="PTHR36512:SF3">
    <property type="entry name" value="BLR5678 PROTEIN"/>
    <property type="match status" value="1"/>
</dbReference>
<sequence>MRARDLGIRIGTGSPGPHNAITDVAGVRVGMCTVVRGDGALRPGHGPVRTGVTMILPVADGIWNAPVFAGSHRLNGNGEVTGMEWVRECGLLGSPIALTNSHSVGVVRDAVARLQARERPGGELFWAIPVVAETWDGVLNDVNGFHVTAEDAMAAYASAGDGPVDEGNVGGGTGMTCHGFKGGTGTASRRLAEDAGGWTVGVLVQANHGRRSRLTVNGAPVGRDIPADVVPLPIPPELRRGAGAGTGAGAMAEGGGSVIVVVATDAPLLPHQCDRLAQRAVLGIARTGGTGEHFSGDFAIAFATGNRLRASDYGATVPRIQPVTMLSDGHIDPLFDAAVEATEEAILNALVAARTMTGRDGVVAHALPHDHLLEALDGCGLRTVG</sequence>
<dbReference type="InterPro" id="IPR016117">
    <property type="entry name" value="ArgJ-like_dom_sf"/>
</dbReference>
<evidence type="ECO:0000256" key="1">
    <source>
        <dbReference type="ARBA" id="ARBA00007068"/>
    </source>
</evidence>
<dbReference type="EMBL" id="JAVREI010000008">
    <property type="protein sequence ID" value="MDT0276728.1"/>
    <property type="molecule type" value="Genomic_DNA"/>
</dbReference>
<dbReference type="CDD" id="cd02253">
    <property type="entry name" value="DmpA"/>
    <property type="match status" value="1"/>
</dbReference>
<accession>A0ABU2K971</accession>
<name>A0ABU2K971_9ACTN</name>
<dbReference type="Pfam" id="PF03576">
    <property type="entry name" value="Peptidase_S58"/>
    <property type="match status" value="1"/>
</dbReference>
<dbReference type="Proteomes" id="UP001183222">
    <property type="component" value="Unassembled WGS sequence"/>
</dbReference>
<organism evidence="2 3">
    <name type="scientific">Blastococcus goldschmidtiae</name>
    <dbReference type="NCBI Taxonomy" id="3075546"/>
    <lineage>
        <taxon>Bacteria</taxon>
        <taxon>Bacillati</taxon>
        <taxon>Actinomycetota</taxon>
        <taxon>Actinomycetes</taxon>
        <taxon>Geodermatophilales</taxon>
        <taxon>Geodermatophilaceae</taxon>
        <taxon>Blastococcus</taxon>
    </lineage>
</organism>
<evidence type="ECO:0000313" key="3">
    <source>
        <dbReference type="Proteomes" id="UP001183222"/>
    </source>
</evidence>
<comment type="caution">
    <text evidence="2">The sequence shown here is derived from an EMBL/GenBank/DDBJ whole genome shotgun (WGS) entry which is preliminary data.</text>
</comment>
<protein>
    <submittedName>
        <fullName evidence="2">P1 family peptidase</fullName>
    </submittedName>
</protein>
<proteinExistence type="inferred from homology"/>